<dbReference type="HOGENOM" id="CLU_061509_1_0_7"/>
<reference evidence="2 3" key="1">
    <citation type="journal article" date="2004" name="Science">
        <title>A predator unmasked: life cycle of Bdellovibrio bacteriovorus from a genomic perspective.</title>
        <authorList>
            <person name="Rendulic S."/>
            <person name="Jagtap P."/>
            <person name="Rosinus A."/>
            <person name="Eppinger M."/>
            <person name="Baar C."/>
            <person name="Lanz C."/>
            <person name="Keller H."/>
            <person name="Lambert C."/>
            <person name="Evans K.J."/>
            <person name="Goesmann A."/>
            <person name="Meyer F."/>
            <person name="Sockett R.E."/>
            <person name="Schuster S.C."/>
        </authorList>
    </citation>
    <scope>NUCLEOTIDE SEQUENCE [LARGE SCALE GENOMIC DNA]</scope>
    <source>
        <strain evidence="3">ATCC 15356 / DSM 50701 / NCIMB 9529 / HD100</strain>
    </source>
</reference>
<sequence length="267" mass="30826">MIELKEAVSSATLMSGLENLPYFALKLQEQFLAKRTRNKRYSLRSYAQFLEMNPGTLSSIIKGKRLVPLQEAAKVMQKLSLTPKDQEQFLLSLGVNKPPAESSFKLDPSQYAVLFDEWEHFVILAVFRLADFKSNTTWIANKTGIPAERVNACLQTLQDLQVITRKGPVWERTHKNLYSPHDIPSRSLQQAHLNSLELARQMIARVPVQERDYSFLTVALDDKRYKKLKKLTLKFRDDVFELDEQSRKGELYRVNLQCFPLLPPKAK</sequence>
<name>Q6MLV7_BDEBA</name>
<dbReference type="eggNOG" id="COG3093">
    <property type="taxonomic scope" value="Bacteria"/>
</dbReference>
<accession>Q6MLV7</accession>
<dbReference type="InterPro" id="IPR011873">
    <property type="entry name" value="CHP02147"/>
</dbReference>
<dbReference type="RefSeq" id="WP_011164351.1">
    <property type="nucleotide sequence ID" value="NC_005363.1"/>
</dbReference>
<dbReference type="KEGG" id="bba:Bd1897"/>
<evidence type="ECO:0000313" key="2">
    <source>
        <dbReference type="EMBL" id="CAE79749.1"/>
    </source>
</evidence>
<dbReference type="EMBL" id="BX842651">
    <property type="protein sequence ID" value="CAE79749.1"/>
    <property type="molecule type" value="Genomic_DNA"/>
</dbReference>
<dbReference type="InterPro" id="IPR025537">
    <property type="entry name" value="DUF4423"/>
</dbReference>
<dbReference type="STRING" id="264462.Bd1897"/>
<gene>
    <name evidence="2" type="ordered locus">Bd1897</name>
</gene>
<proteinExistence type="predicted"/>
<dbReference type="NCBIfam" id="TIGR02147">
    <property type="entry name" value="Fsuc_second"/>
    <property type="match status" value="1"/>
</dbReference>
<feature type="domain" description="DUF4423" evidence="1">
    <location>
        <begin position="100"/>
        <end position="261"/>
    </location>
</feature>
<evidence type="ECO:0000259" key="1">
    <source>
        <dbReference type="Pfam" id="PF14394"/>
    </source>
</evidence>
<evidence type="ECO:0000313" key="3">
    <source>
        <dbReference type="Proteomes" id="UP000008080"/>
    </source>
</evidence>
<dbReference type="Proteomes" id="UP000008080">
    <property type="component" value="Chromosome"/>
</dbReference>
<protein>
    <recommendedName>
        <fullName evidence="1">DUF4423 domain-containing protein</fullName>
    </recommendedName>
</protein>
<dbReference type="AlphaFoldDB" id="Q6MLV7"/>
<dbReference type="Pfam" id="PF14394">
    <property type="entry name" value="DUF4423"/>
    <property type="match status" value="1"/>
</dbReference>
<keyword evidence="3" id="KW-1185">Reference proteome</keyword>
<dbReference type="GeneID" id="93012856"/>
<organism evidence="2 3">
    <name type="scientific">Bdellovibrio bacteriovorus (strain ATCC 15356 / DSM 50701 / NCIMB 9529 / HD100)</name>
    <dbReference type="NCBI Taxonomy" id="264462"/>
    <lineage>
        <taxon>Bacteria</taxon>
        <taxon>Pseudomonadati</taxon>
        <taxon>Bdellovibrionota</taxon>
        <taxon>Bdellovibrionia</taxon>
        <taxon>Bdellovibrionales</taxon>
        <taxon>Pseudobdellovibrionaceae</taxon>
        <taxon>Bdellovibrio</taxon>
    </lineage>
</organism>